<dbReference type="Proteomes" id="UP000310334">
    <property type="component" value="Unassembled WGS sequence"/>
</dbReference>
<proteinExistence type="predicted"/>
<comment type="caution">
    <text evidence="1">The sequence shown here is derived from an EMBL/GenBank/DDBJ whole genome shotgun (WGS) entry which is preliminary data.</text>
</comment>
<evidence type="ECO:0000313" key="1">
    <source>
        <dbReference type="EMBL" id="THF81055.1"/>
    </source>
</evidence>
<gene>
    <name evidence="1" type="ORF">E6W99_07805</name>
</gene>
<dbReference type="OrthoDB" id="2943498at2"/>
<protein>
    <submittedName>
        <fullName evidence="1">Uncharacterized protein</fullName>
    </submittedName>
</protein>
<dbReference type="EMBL" id="SSNT01000005">
    <property type="protein sequence ID" value="THF81055.1"/>
    <property type="molecule type" value="Genomic_DNA"/>
</dbReference>
<dbReference type="RefSeq" id="WP_136352631.1">
    <property type="nucleotide sequence ID" value="NZ_CP046266.1"/>
</dbReference>
<sequence>MQKWKIFIAGSLFLTLFSSAWLMNEKMKREYVETIPIENKTINISTSETPIDLLTKDARMFERFKPREYVRVVAR</sequence>
<evidence type="ECO:0000313" key="2">
    <source>
        <dbReference type="Proteomes" id="UP000310334"/>
    </source>
</evidence>
<name>A0A4S4C224_9BACI</name>
<keyword evidence="2" id="KW-1185">Reference proteome</keyword>
<reference evidence="1 2" key="1">
    <citation type="submission" date="2019-04" db="EMBL/GenBank/DDBJ databases">
        <title>Bacillus sediminilitoris sp. nov., isolated from a tidal flat sediment on the East China Sea.</title>
        <authorList>
            <person name="Wei Y."/>
            <person name="Mao H."/>
            <person name="Fang J."/>
        </authorList>
    </citation>
    <scope>NUCLEOTIDE SEQUENCE [LARGE SCALE GENOMIC DNA]</scope>
    <source>
        <strain evidence="1 2">DSL-17</strain>
    </source>
</reference>
<dbReference type="AlphaFoldDB" id="A0A4S4C224"/>
<accession>A0A4S4C224</accession>
<organism evidence="1 2">
    <name type="scientific">Metabacillus sediminilitoris</name>
    <dbReference type="NCBI Taxonomy" id="2567941"/>
    <lineage>
        <taxon>Bacteria</taxon>
        <taxon>Bacillati</taxon>
        <taxon>Bacillota</taxon>
        <taxon>Bacilli</taxon>
        <taxon>Bacillales</taxon>
        <taxon>Bacillaceae</taxon>
        <taxon>Metabacillus</taxon>
    </lineage>
</organism>